<dbReference type="AlphaFoldDB" id="A0A9W4J8N6"/>
<accession>A0A9W4J8N6</accession>
<dbReference type="EMBL" id="CAJVPD010000234">
    <property type="protein sequence ID" value="CAG8378572.1"/>
    <property type="molecule type" value="Genomic_DNA"/>
</dbReference>
<evidence type="ECO:0000313" key="2">
    <source>
        <dbReference type="Proteomes" id="UP001152592"/>
    </source>
</evidence>
<proteinExistence type="predicted"/>
<reference evidence="1" key="1">
    <citation type="submission" date="2021-07" db="EMBL/GenBank/DDBJ databases">
        <authorList>
            <person name="Branca A.L. A."/>
        </authorList>
    </citation>
    <scope>NUCLEOTIDE SEQUENCE</scope>
</reference>
<organism evidence="1 2">
    <name type="scientific">Penicillium salamii</name>
    <dbReference type="NCBI Taxonomy" id="1612424"/>
    <lineage>
        <taxon>Eukaryota</taxon>
        <taxon>Fungi</taxon>
        <taxon>Dikarya</taxon>
        <taxon>Ascomycota</taxon>
        <taxon>Pezizomycotina</taxon>
        <taxon>Eurotiomycetes</taxon>
        <taxon>Eurotiomycetidae</taxon>
        <taxon>Eurotiales</taxon>
        <taxon>Aspergillaceae</taxon>
        <taxon>Penicillium</taxon>
    </lineage>
</organism>
<name>A0A9W4J8N6_9EURO</name>
<protein>
    <submittedName>
        <fullName evidence="1">Uncharacterized protein</fullName>
    </submittedName>
</protein>
<dbReference type="OrthoDB" id="2083at2759"/>
<gene>
    <name evidence="1" type="ORF">PSALAMII_LOCUS5454</name>
</gene>
<evidence type="ECO:0000313" key="1">
    <source>
        <dbReference type="EMBL" id="CAG8378572.1"/>
    </source>
</evidence>
<sequence>MTFPVLKRLSKDFSNTTKYERPTFVDIGGSGGRDSRPNPFIKVKDLDNSQLTFLSDQRPRRRYLYFRYIISYLHAKQQNDESKKERSRQITLCIWRSDGQEEK</sequence>
<comment type="caution">
    <text evidence="1">The sequence shown here is derived from an EMBL/GenBank/DDBJ whole genome shotgun (WGS) entry which is preliminary data.</text>
</comment>
<dbReference type="Proteomes" id="UP001152592">
    <property type="component" value="Unassembled WGS sequence"/>
</dbReference>